<proteinExistence type="predicted"/>
<reference evidence="3" key="1">
    <citation type="submission" date="2014-04" db="EMBL/GenBank/DDBJ databases">
        <title>Evolutionary Origins and Diversification of the Mycorrhizal Mutualists.</title>
        <authorList>
            <consortium name="DOE Joint Genome Institute"/>
            <consortium name="Mycorrhizal Genomics Consortium"/>
            <person name="Kohler A."/>
            <person name="Kuo A."/>
            <person name="Nagy L.G."/>
            <person name="Floudas D."/>
            <person name="Copeland A."/>
            <person name="Barry K.W."/>
            <person name="Cichocki N."/>
            <person name="Veneault-Fourrey C."/>
            <person name="LaButti K."/>
            <person name="Lindquist E.A."/>
            <person name="Lipzen A."/>
            <person name="Lundell T."/>
            <person name="Morin E."/>
            <person name="Murat C."/>
            <person name="Riley R."/>
            <person name="Ohm R."/>
            <person name="Sun H."/>
            <person name="Tunlid A."/>
            <person name="Henrissat B."/>
            <person name="Grigoriev I.V."/>
            <person name="Hibbett D.S."/>
            <person name="Martin F."/>
        </authorList>
    </citation>
    <scope>NUCLEOTIDE SEQUENCE [LARGE SCALE GENOMIC DNA]</scope>
    <source>
        <strain evidence="3">FD-334 SS-4</strain>
    </source>
</reference>
<dbReference type="EMBL" id="KN817545">
    <property type="protein sequence ID" value="KJA23147.1"/>
    <property type="molecule type" value="Genomic_DNA"/>
</dbReference>
<keyword evidence="1" id="KW-0812">Transmembrane</keyword>
<evidence type="ECO:0000256" key="1">
    <source>
        <dbReference type="SAM" id="Phobius"/>
    </source>
</evidence>
<organism evidence="2 3">
    <name type="scientific">Hypholoma sublateritium (strain FD-334 SS-4)</name>
    <dbReference type="NCBI Taxonomy" id="945553"/>
    <lineage>
        <taxon>Eukaryota</taxon>
        <taxon>Fungi</taxon>
        <taxon>Dikarya</taxon>
        <taxon>Basidiomycota</taxon>
        <taxon>Agaricomycotina</taxon>
        <taxon>Agaricomycetes</taxon>
        <taxon>Agaricomycetidae</taxon>
        <taxon>Agaricales</taxon>
        <taxon>Agaricineae</taxon>
        <taxon>Strophariaceae</taxon>
        <taxon>Hypholoma</taxon>
    </lineage>
</organism>
<keyword evidence="1" id="KW-0472">Membrane</keyword>
<feature type="transmembrane region" description="Helical" evidence="1">
    <location>
        <begin position="36"/>
        <end position="55"/>
    </location>
</feature>
<evidence type="ECO:0000313" key="2">
    <source>
        <dbReference type="EMBL" id="KJA23147.1"/>
    </source>
</evidence>
<sequence>MFASRILRTTASFGNSRLSMPWENMPGMATKAGDKAMFLSIAGMTALGSLAYFLTDKNAAEPGRRSISETMLFV</sequence>
<protein>
    <submittedName>
        <fullName evidence="2">Uncharacterized protein</fullName>
    </submittedName>
</protein>
<name>A0A0D2L7N0_HYPSF</name>
<keyword evidence="3" id="KW-1185">Reference proteome</keyword>
<keyword evidence="1" id="KW-1133">Transmembrane helix</keyword>
<dbReference type="AlphaFoldDB" id="A0A0D2L7N0"/>
<accession>A0A0D2L7N0</accession>
<evidence type="ECO:0000313" key="3">
    <source>
        <dbReference type="Proteomes" id="UP000054270"/>
    </source>
</evidence>
<feature type="non-terminal residue" evidence="2">
    <location>
        <position position="74"/>
    </location>
</feature>
<dbReference type="Proteomes" id="UP000054270">
    <property type="component" value="Unassembled WGS sequence"/>
</dbReference>
<gene>
    <name evidence="2" type="ORF">HYPSUDRAFT_40310</name>
</gene>